<protein>
    <submittedName>
        <fullName evidence="3">Photosystem I assembly protein Ycf3</fullName>
    </submittedName>
</protein>
<feature type="domain" description="Orc1-like AAA ATPase" evidence="2">
    <location>
        <begin position="5"/>
        <end position="210"/>
    </location>
</feature>
<sequence length="704" mass="81032">MRDINFVGREKELNDFDNFLAAKEKGVFVVIGEIGIGKTALMKELSNRVKQNEDAIIGFYTSPRVVPTHTPFVEVLADLLSSIEERDKSEGTTTFKHIGDAVEEVFKRRKSGFIKSLLRDVSKNLKFDETVNFLDMVWKETKKIPAIELAEETIAQHKQEFADFYLDLLGALARKTNKKAVFMIDQFERATKSSIDFFMSIVRGLPKGVYLVTSFKIGEETRHYEEIESELSYEGCKIAELKGLSEDEIDEWLRRERGVEFLKPELRKIRKESGGFPVVLSEWISQSEELNSDELEGERKKSLFKFYEKRLDKVDDKTQVFARKLSVLLQPLTLEEYTRLVKEDGFTKEEDDNCIRRLIQARIFSADAERWFKHELMQEYVRDENMGDELSKSYHENAAIFFEERYKNVTEKREKVSFSIALGCAYHFHHAGLHERSYSYNVALAEFSFEIGSLDVAEECYVRAIEDAKKLGNEEGIAIQRGNLANVYSIWGRLDDALNTYQELYDYFKDKGDRENEAVALHQIGTIHQDKGEYEKALENYDKSLEISEEIGNKRGIAYTLGQIAIIHYLMGESDKALKNYERTLGISKEFGDRSSIACALHQIGMIHHDKGEYEKALEKYTISLKIEEEIGDRSGIASTLGQIGGIKHRQKKYHEAISALANAASIFKVLESPYFELAIKYLASIKEEIGEDKFKEIMQELEK</sequence>
<dbReference type="InterPro" id="IPR027417">
    <property type="entry name" value="P-loop_NTPase"/>
</dbReference>
<evidence type="ECO:0000259" key="2">
    <source>
        <dbReference type="Pfam" id="PF13191"/>
    </source>
</evidence>
<keyword evidence="1" id="KW-0802">TPR repeat</keyword>
<gene>
    <name evidence="3" type="primary">ycf3</name>
    <name evidence="3" type="ORF">HGMICNAC_00011</name>
</gene>
<dbReference type="InterPro" id="IPR011990">
    <property type="entry name" value="TPR-like_helical_dom_sf"/>
</dbReference>
<dbReference type="PROSITE" id="PS50293">
    <property type="entry name" value="TPR_REGION"/>
    <property type="match status" value="1"/>
</dbReference>
<dbReference type="PANTHER" id="PTHR10098:SF108">
    <property type="entry name" value="TETRATRICOPEPTIDE REPEAT PROTEIN 28"/>
    <property type="match status" value="1"/>
</dbReference>
<dbReference type="AlphaFoldDB" id="A0A7G9YVH5"/>
<evidence type="ECO:0000313" key="3">
    <source>
        <dbReference type="EMBL" id="QNO52009.1"/>
    </source>
</evidence>
<dbReference type="SUPFAM" id="SSF52540">
    <property type="entry name" value="P-loop containing nucleoside triphosphate hydrolases"/>
    <property type="match status" value="1"/>
</dbReference>
<accession>A0A7G9YVH5</accession>
<organism evidence="3">
    <name type="scientific">Candidatus Methanophagaceae archaeon ANME-1 ERB6</name>
    <dbReference type="NCBI Taxonomy" id="2759912"/>
    <lineage>
        <taxon>Archaea</taxon>
        <taxon>Methanobacteriati</taxon>
        <taxon>Methanobacteriota</taxon>
        <taxon>Stenosarchaea group</taxon>
        <taxon>Methanomicrobia</taxon>
        <taxon>Candidatus Methanophagales</taxon>
        <taxon>Candidatus Methanophagaceae</taxon>
    </lineage>
</organism>
<dbReference type="Gene3D" id="3.40.50.300">
    <property type="entry name" value="P-loop containing nucleotide triphosphate hydrolases"/>
    <property type="match status" value="1"/>
</dbReference>
<dbReference type="SUPFAM" id="SSF48452">
    <property type="entry name" value="TPR-like"/>
    <property type="match status" value="2"/>
</dbReference>
<reference evidence="3" key="1">
    <citation type="submission" date="2020-06" db="EMBL/GenBank/DDBJ databases">
        <title>Unique genomic features of the anaerobic methanotrophic archaea.</title>
        <authorList>
            <person name="Chadwick G.L."/>
            <person name="Skennerton C.T."/>
            <person name="Laso-Perez R."/>
            <person name="Leu A.O."/>
            <person name="Speth D.R."/>
            <person name="Yu H."/>
            <person name="Morgan-Lang C."/>
            <person name="Hatzenpichler R."/>
            <person name="Goudeau D."/>
            <person name="Malmstrom R."/>
            <person name="Brazelton W.J."/>
            <person name="Woyke T."/>
            <person name="Hallam S.J."/>
            <person name="Tyson G.W."/>
            <person name="Wegener G."/>
            <person name="Boetius A."/>
            <person name="Orphan V."/>
        </authorList>
    </citation>
    <scope>NUCLEOTIDE SEQUENCE</scope>
</reference>
<dbReference type="Pfam" id="PF13191">
    <property type="entry name" value="AAA_16"/>
    <property type="match status" value="1"/>
</dbReference>
<dbReference type="PANTHER" id="PTHR10098">
    <property type="entry name" value="RAPSYN-RELATED"/>
    <property type="match status" value="1"/>
</dbReference>
<feature type="repeat" description="TPR" evidence="1">
    <location>
        <begin position="518"/>
        <end position="551"/>
    </location>
</feature>
<dbReference type="InterPro" id="IPR041664">
    <property type="entry name" value="AAA_16"/>
</dbReference>
<dbReference type="Pfam" id="PF13424">
    <property type="entry name" value="TPR_12"/>
    <property type="match status" value="3"/>
</dbReference>
<evidence type="ECO:0000256" key="1">
    <source>
        <dbReference type="PROSITE-ProRule" id="PRU00339"/>
    </source>
</evidence>
<name>A0A7G9YVH5_9EURY</name>
<dbReference type="Gene3D" id="1.25.40.10">
    <property type="entry name" value="Tetratricopeptide repeat domain"/>
    <property type="match status" value="1"/>
</dbReference>
<dbReference type="SMART" id="SM00028">
    <property type="entry name" value="TPR"/>
    <property type="match status" value="5"/>
</dbReference>
<dbReference type="InterPro" id="IPR019734">
    <property type="entry name" value="TPR_rpt"/>
</dbReference>
<proteinExistence type="predicted"/>
<dbReference type="EMBL" id="MT631499">
    <property type="protein sequence ID" value="QNO52009.1"/>
    <property type="molecule type" value="Genomic_DNA"/>
</dbReference>
<dbReference type="PROSITE" id="PS50005">
    <property type="entry name" value="TPR"/>
    <property type="match status" value="2"/>
</dbReference>
<feature type="repeat" description="TPR" evidence="1">
    <location>
        <begin position="598"/>
        <end position="631"/>
    </location>
</feature>